<dbReference type="Pfam" id="PF00005">
    <property type="entry name" value="ABC_tran"/>
    <property type="match status" value="1"/>
</dbReference>
<dbReference type="InterPro" id="IPR027417">
    <property type="entry name" value="P-loop_NTPase"/>
</dbReference>
<keyword evidence="5" id="KW-0378">Hydrolase</keyword>
<dbReference type="GO" id="GO:0005524">
    <property type="term" value="F:ATP binding"/>
    <property type="evidence" value="ECO:0007669"/>
    <property type="project" value="UniProtKB-KW"/>
</dbReference>
<dbReference type="GO" id="GO:0016887">
    <property type="term" value="F:ATP hydrolysis activity"/>
    <property type="evidence" value="ECO:0007669"/>
    <property type="project" value="InterPro"/>
</dbReference>
<name>A0A1J5TJZ6_9ZZZZ</name>
<evidence type="ECO:0000256" key="1">
    <source>
        <dbReference type="ARBA" id="ARBA00022448"/>
    </source>
</evidence>
<organism evidence="5">
    <name type="scientific">mine drainage metagenome</name>
    <dbReference type="NCBI Taxonomy" id="410659"/>
    <lineage>
        <taxon>unclassified sequences</taxon>
        <taxon>metagenomes</taxon>
        <taxon>ecological metagenomes</taxon>
    </lineage>
</organism>
<evidence type="ECO:0000256" key="2">
    <source>
        <dbReference type="ARBA" id="ARBA00022741"/>
    </source>
</evidence>
<sequence length="317" mass="35591">MSSNNNRPNHLETSQLETSQMNYLEQSEAVKERFERIKQREVILEVKQLGKIYKTAKGEVTALKNINFKTHRREFVCVIGPSGCGKSTLIRILAGLESHTSGDVLLDGKPVSGPGRDRGMVFQGYTLFPWLSVKKNVMFGLEMNNTSGDEAAREADLWLELVGLEKFAGAYPHELSGGMKQRVAIARALANQPRILLMDEPFGALDAQSRIKMQAHLLEIWRNIDITIVFITHDLDEAIFLADRILVLKAHPGEVQELIEVPVPRPRSAGQFTSPEFLATKARLEALIHPPKVEEENEDEVITPKMIRFVNVADNVE</sequence>
<gene>
    <name evidence="5" type="primary">cmpD_2</name>
    <name evidence="5" type="ORF">GALL_60490</name>
</gene>
<dbReference type="AlphaFoldDB" id="A0A1J5TJZ6"/>
<dbReference type="PANTHER" id="PTHR42788:SF13">
    <property type="entry name" value="ALIPHATIC SULFONATES IMPORT ATP-BINDING PROTEIN SSUB"/>
    <property type="match status" value="1"/>
</dbReference>
<feature type="domain" description="ABC transporter" evidence="4">
    <location>
        <begin position="44"/>
        <end position="275"/>
    </location>
</feature>
<dbReference type="Gene3D" id="3.40.50.300">
    <property type="entry name" value="P-loop containing nucleotide triphosphate hydrolases"/>
    <property type="match status" value="1"/>
</dbReference>
<dbReference type="PROSITE" id="PS00211">
    <property type="entry name" value="ABC_TRANSPORTER_1"/>
    <property type="match status" value="1"/>
</dbReference>
<keyword evidence="3 5" id="KW-0067">ATP-binding</keyword>
<accession>A0A1J5TJZ6</accession>
<dbReference type="PROSITE" id="PS50893">
    <property type="entry name" value="ABC_TRANSPORTER_2"/>
    <property type="match status" value="1"/>
</dbReference>
<dbReference type="InterPro" id="IPR003439">
    <property type="entry name" value="ABC_transporter-like_ATP-bd"/>
</dbReference>
<dbReference type="SMART" id="SM00382">
    <property type="entry name" value="AAA"/>
    <property type="match status" value="1"/>
</dbReference>
<dbReference type="EMBL" id="MLJW01000017">
    <property type="protein sequence ID" value="OIR12350.1"/>
    <property type="molecule type" value="Genomic_DNA"/>
</dbReference>
<evidence type="ECO:0000313" key="5">
    <source>
        <dbReference type="EMBL" id="OIR12350.1"/>
    </source>
</evidence>
<reference evidence="5" key="1">
    <citation type="submission" date="2016-10" db="EMBL/GenBank/DDBJ databases">
        <title>Sequence of Gallionella enrichment culture.</title>
        <authorList>
            <person name="Poehlein A."/>
            <person name="Muehling M."/>
            <person name="Daniel R."/>
        </authorList>
    </citation>
    <scope>NUCLEOTIDE SEQUENCE</scope>
</reference>
<dbReference type="CDD" id="cd03293">
    <property type="entry name" value="ABC_NrtD_SsuB_transporters"/>
    <property type="match status" value="1"/>
</dbReference>
<dbReference type="InterPro" id="IPR017871">
    <property type="entry name" value="ABC_transporter-like_CS"/>
</dbReference>
<comment type="caution">
    <text evidence="5">The sequence shown here is derived from an EMBL/GenBank/DDBJ whole genome shotgun (WGS) entry which is preliminary data.</text>
</comment>
<dbReference type="InterPro" id="IPR050166">
    <property type="entry name" value="ABC_transporter_ATP-bind"/>
</dbReference>
<protein>
    <submittedName>
        <fullName evidence="5">Bicarbonate transport ATP-binding protein CmpD</fullName>
        <ecNumber evidence="5">3.6.3.-</ecNumber>
    </submittedName>
</protein>
<keyword evidence="1" id="KW-0813">Transport</keyword>
<dbReference type="EC" id="3.6.3.-" evidence="5"/>
<evidence type="ECO:0000256" key="3">
    <source>
        <dbReference type="ARBA" id="ARBA00022840"/>
    </source>
</evidence>
<dbReference type="SUPFAM" id="SSF52540">
    <property type="entry name" value="P-loop containing nucleoside triphosphate hydrolases"/>
    <property type="match status" value="1"/>
</dbReference>
<proteinExistence type="predicted"/>
<dbReference type="PANTHER" id="PTHR42788">
    <property type="entry name" value="TAURINE IMPORT ATP-BINDING PROTEIN-RELATED"/>
    <property type="match status" value="1"/>
</dbReference>
<keyword evidence="2" id="KW-0547">Nucleotide-binding</keyword>
<evidence type="ECO:0000259" key="4">
    <source>
        <dbReference type="PROSITE" id="PS50893"/>
    </source>
</evidence>
<dbReference type="InterPro" id="IPR003593">
    <property type="entry name" value="AAA+_ATPase"/>
</dbReference>